<evidence type="ECO:0000256" key="4">
    <source>
        <dbReference type="ARBA" id="ARBA00023015"/>
    </source>
</evidence>
<sequence length="665" mass="74659">MALNAAAPKEKRKPSEKRKEKSRDAARCRRSRESEIFTDLAAALPLPTSVVSHLDKASIMRLIITHLRIMKIFKKIETKKEIKKDSHDDLFLKAVGGFVLVLALDGDIIFISNNVSTYLGISQVDLLGQSIYEVTHPCDHSDIKEVLSVKNDPSEQSSFFLRMKSTLSSKGRSINIKSASYKVLRINGRFMELDGALNDKFSFVTIATPIPHPSDIDAPLGAYIFLSKHSLDMKFTYADERMTYFLGYEPKNLIGKSMYQYHHIQDNSCIEKTYKALFARGQSETGMYRFLAQGGGYVWVSTQATIIYCDKGTKPQSIVCVNYVISEKLHEDEVYTTDQLEWVMEHEKERILPTEMKTVASPPKLTSAVKSEQPSPRPQPATIKIFAPKTAEMNQGFLSFSDENGSPTLCKDEPDDLTYLAPVDGGVCVSLDIPLHDVFNNVTFNPDDQYCPLINADAVTPLFSSYRDDGSTNSLSPDETDRTGCNLPSLIVEPSSFEEANMKTILGLDLIDADTDDLNKAQYICDEMEDIPSLMPFDLAWNVNFQANSNNSSSRCSPVPHEMNTDSLPELKQYLQNDENTSVSTIQSEFFIAKSLDKNESQTLKRVFPSEQDTAKKRKHQTLPVSNFGSNESMLQNLFSGHDLVNSFMLQAQKNPVIHNFQNKI</sequence>
<dbReference type="InterPro" id="IPR001610">
    <property type="entry name" value="PAC"/>
</dbReference>
<dbReference type="OMA" id="MLMVTRS"/>
<dbReference type="InterPro" id="IPR013767">
    <property type="entry name" value="PAS_fold"/>
</dbReference>
<dbReference type="InterPro" id="IPR000014">
    <property type="entry name" value="PAS"/>
</dbReference>
<proteinExistence type="predicted"/>
<dbReference type="Pfam" id="PF00989">
    <property type="entry name" value="PAS"/>
    <property type="match status" value="1"/>
</dbReference>
<dbReference type="FunFam" id="3.30.450.20:FF:000015">
    <property type="entry name" value="Hypoxia-inducible factor 1-alpha isoform 1"/>
    <property type="match status" value="1"/>
</dbReference>
<dbReference type="KEGG" id="clec:106668923"/>
<dbReference type="PANTHER" id="PTHR23043:SF17">
    <property type="entry name" value="PROTEIN SIMILAR"/>
    <property type="match status" value="1"/>
</dbReference>
<dbReference type="CDD" id="cd11433">
    <property type="entry name" value="bHLH-PAS_HIF"/>
    <property type="match status" value="1"/>
</dbReference>
<dbReference type="AlphaFoldDB" id="A0A8I6RY81"/>
<comment type="subcellular location">
    <subcellularLocation>
        <location evidence="1">Nucleus</location>
    </subcellularLocation>
</comment>
<evidence type="ECO:0000256" key="6">
    <source>
        <dbReference type="ARBA" id="ARBA00023159"/>
    </source>
</evidence>
<keyword evidence="5" id="KW-0238">DNA-binding</keyword>
<dbReference type="SMART" id="SM00091">
    <property type="entry name" value="PAS"/>
    <property type="match status" value="2"/>
</dbReference>
<dbReference type="Pfam" id="PF14598">
    <property type="entry name" value="PAS_11"/>
    <property type="match status" value="1"/>
</dbReference>
<dbReference type="EnsemblMetazoa" id="XM_014398118.2">
    <property type="protein sequence ID" value="XP_014253604.1"/>
    <property type="gene ID" value="LOC106668923"/>
</dbReference>
<protein>
    <recommendedName>
        <fullName evidence="15">Hypoxia-inducible factor 1-alpha</fullName>
    </recommendedName>
</protein>
<dbReference type="InterPro" id="IPR011598">
    <property type="entry name" value="bHLH_dom"/>
</dbReference>
<accession>A0A8I6RY81</accession>
<evidence type="ECO:0000256" key="2">
    <source>
        <dbReference type="ARBA" id="ARBA00022737"/>
    </source>
</evidence>
<reference evidence="13" key="1">
    <citation type="submission" date="2022-01" db="UniProtKB">
        <authorList>
            <consortium name="EnsemblMetazoa"/>
        </authorList>
    </citation>
    <scope>IDENTIFICATION</scope>
</reference>
<dbReference type="SUPFAM" id="SSF55785">
    <property type="entry name" value="PYP-like sensor domain (PAS domain)"/>
    <property type="match status" value="2"/>
</dbReference>
<keyword evidence="4" id="KW-0805">Transcription regulation</keyword>
<dbReference type="SMART" id="SM00086">
    <property type="entry name" value="PAC"/>
    <property type="match status" value="1"/>
</dbReference>
<keyword evidence="3" id="KW-0832">Ubl conjugation</keyword>
<dbReference type="PROSITE" id="PS50112">
    <property type="entry name" value="PAS"/>
    <property type="match status" value="2"/>
</dbReference>
<dbReference type="RefSeq" id="XP_014253604.1">
    <property type="nucleotide sequence ID" value="XM_014398118.2"/>
</dbReference>
<dbReference type="InterPro" id="IPR035965">
    <property type="entry name" value="PAS-like_dom_sf"/>
</dbReference>
<evidence type="ECO:0000256" key="5">
    <source>
        <dbReference type="ARBA" id="ARBA00023125"/>
    </source>
</evidence>
<evidence type="ECO:0000256" key="7">
    <source>
        <dbReference type="ARBA" id="ARBA00023163"/>
    </source>
</evidence>
<feature type="domain" description="PAS" evidence="11">
    <location>
        <begin position="92"/>
        <end position="147"/>
    </location>
</feature>
<evidence type="ECO:0000313" key="14">
    <source>
        <dbReference type="Proteomes" id="UP000494040"/>
    </source>
</evidence>
<name>A0A8I6RY81_CIMLE</name>
<dbReference type="GeneID" id="106668923"/>
<dbReference type="PANTHER" id="PTHR23043">
    <property type="entry name" value="HYPOXIA-INDUCIBLE FACTOR 1 ALPHA"/>
    <property type="match status" value="1"/>
</dbReference>
<keyword evidence="2" id="KW-0677">Repeat</keyword>
<dbReference type="GO" id="GO:0000981">
    <property type="term" value="F:DNA-binding transcription factor activity, RNA polymerase II-specific"/>
    <property type="evidence" value="ECO:0007669"/>
    <property type="project" value="TreeGrafter"/>
</dbReference>
<dbReference type="PROSITE" id="PS50888">
    <property type="entry name" value="BHLH"/>
    <property type="match status" value="1"/>
</dbReference>
<dbReference type="GO" id="GO:0005634">
    <property type="term" value="C:nucleus"/>
    <property type="evidence" value="ECO:0007669"/>
    <property type="project" value="UniProtKB-SubCell"/>
</dbReference>
<evidence type="ECO:0000259" key="11">
    <source>
        <dbReference type="PROSITE" id="PS50112"/>
    </source>
</evidence>
<feature type="domain" description="BHLH" evidence="12">
    <location>
        <begin position="17"/>
        <end position="70"/>
    </location>
</feature>
<evidence type="ECO:0000259" key="12">
    <source>
        <dbReference type="PROSITE" id="PS50888"/>
    </source>
</evidence>
<dbReference type="SUPFAM" id="SSF47459">
    <property type="entry name" value="HLH, helix-loop-helix DNA-binding domain"/>
    <property type="match status" value="1"/>
</dbReference>
<dbReference type="SMART" id="SM00353">
    <property type="entry name" value="HLH"/>
    <property type="match status" value="1"/>
</dbReference>
<keyword evidence="14" id="KW-1185">Reference proteome</keyword>
<feature type="compositionally biased region" description="Basic and acidic residues" evidence="10">
    <location>
        <begin position="17"/>
        <end position="28"/>
    </location>
</feature>
<dbReference type="GO" id="GO:0000977">
    <property type="term" value="F:RNA polymerase II transcription regulatory region sequence-specific DNA binding"/>
    <property type="evidence" value="ECO:0007669"/>
    <property type="project" value="TreeGrafter"/>
</dbReference>
<dbReference type="GO" id="GO:0071456">
    <property type="term" value="P:cellular response to hypoxia"/>
    <property type="evidence" value="ECO:0007669"/>
    <property type="project" value="TreeGrafter"/>
</dbReference>
<feature type="region of interest" description="Disordered" evidence="10">
    <location>
        <begin position="1"/>
        <end position="28"/>
    </location>
</feature>
<evidence type="ECO:0000256" key="9">
    <source>
        <dbReference type="ARBA" id="ARBA00023278"/>
    </source>
</evidence>
<dbReference type="Pfam" id="PF23171">
    <property type="entry name" value="bHLH_HIF1A"/>
    <property type="match status" value="1"/>
</dbReference>
<dbReference type="OrthoDB" id="6021714at2759"/>
<feature type="domain" description="PAS" evidence="11">
    <location>
        <begin position="230"/>
        <end position="281"/>
    </location>
</feature>
<dbReference type="GO" id="GO:0045944">
    <property type="term" value="P:positive regulation of transcription by RNA polymerase II"/>
    <property type="evidence" value="ECO:0007669"/>
    <property type="project" value="UniProtKB-ARBA"/>
</dbReference>
<keyword evidence="8" id="KW-0539">Nucleus</keyword>
<evidence type="ECO:0008006" key="15">
    <source>
        <dbReference type="Google" id="ProtNLM"/>
    </source>
</evidence>
<dbReference type="GO" id="GO:0046983">
    <property type="term" value="F:protein dimerization activity"/>
    <property type="evidence" value="ECO:0007669"/>
    <property type="project" value="InterPro"/>
</dbReference>
<keyword evidence="7" id="KW-0804">Transcription</keyword>
<evidence type="ECO:0000256" key="8">
    <source>
        <dbReference type="ARBA" id="ARBA00023242"/>
    </source>
</evidence>
<dbReference type="CDD" id="cd00130">
    <property type="entry name" value="PAS"/>
    <property type="match status" value="2"/>
</dbReference>
<keyword evidence="9" id="KW-0379">Hydroxylation</keyword>
<dbReference type="InterPro" id="IPR036638">
    <property type="entry name" value="HLH_DNA-bd_sf"/>
</dbReference>
<evidence type="ECO:0000313" key="13">
    <source>
        <dbReference type="EnsemblMetazoa" id="XP_014253604.1"/>
    </source>
</evidence>
<organism evidence="13 14">
    <name type="scientific">Cimex lectularius</name>
    <name type="common">Bed bug</name>
    <name type="synonym">Acanthia lectularia</name>
    <dbReference type="NCBI Taxonomy" id="79782"/>
    <lineage>
        <taxon>Eukaryota</taxon>
        <taxon>Metazoa</taxon>
        <taxon>Ecdysozoa</taxon>
        <taxon>Arthropoda</taxon>
        <taxon>Hexapoda</taxon>
        <taxon>Insecta</taxon>
        <taxon>Pterygota</taxon>
        <taxon>Neoptera</taxon>
        <taxon>Paraneoptera</taxon>
        <taxon>Hemiptera</taxon>
        <taxon>Heteroptera</taxon>
        <taxon>Panheteroptera</taxon>
        <taxon>Cimicomorpha</taxon>
        <taxon>Cimicidae</taxon>
        <taxon>Cimex</taxon>
    </lineage>
</organism>
<evidence type="ECO:0000256" key="10">
    <source>
        <dbReference type="SAM" id="MobiDB-lite"/>
    </source>
</evidence>
<keyword evidence="6" id="KW-0010">Activator</keyword>
<dbReference type="Gene3D" id="3.30.450.20">
    <property type="entry name" value="PAS domain"/>
    <property type="match status" value="2"/>
</dbReference>
<dbReference type="Proteomes" id="UP000494040">
    <property type="component" value="Unassembled WGS sequence"/>
</dbReference>
<evidence type="ECO:0000256" key="1">
    <source>
        <dbReference type="ARBA" id="ARBA00004123"/>
    </source>
</evidence>
<evidence type="ECO:0000256" key="3">
    <source>
        <dbReference type="ARBA" id="ARBA00022843"/>
    </source>
</evidence>